<evidence type="ECO:0000256" key="5">
    <source>
        <dbReference type="ARBA" id="ARBA00022679"/>
    </source>
</evidence>
<comment type="caution">
    <text evidence="13">The sequence shown here is derived from an EMBL/GenBank/DDBJ whole genome shotgun (WGS) entry which is preliminary data.</text>
</comment>
<keyword evidence="6" id="KW-0819">tRNA processing</keyword>
<evidence type="ECO:0000313" key="13">
    <source>
        <dbReference type="EMBL" id="RZD16766.1"/>
    </source>
</evidence>
<dbReference type="GO" id="GO:0008033">
    <property type="term" value="P:tRNA processing"/>
    <property type="evidence" value="ECO:0007669"/>
    <property type="project" value="UniProtKB-KW"/>
</dbReference>
<keyword evidence="9" id="KW-0067">ATP-binding</keyword>
<keyword evidence="4" id="KW-0963">Cytoplasm</keyword>
<accession>A0A519BHM5</accession>
<dbReference type="GO" id="GO:0000049">
    <property type="term" value="F:tRNA binding"/>
    <property type="evidence" value="ECO:0007669"/>
    <property type="project" value="TreeGrafter"/>
</dbReference>
<comment type="subcellular location">
    <subcellularLocation>
        <location evidence="1">Cytoplasm</location>
    </subcellularLocation>
</comment>
<comment type="similarity">
    <text evidence="2">Belongs to the SUA5 family.</text>
</comment>
<dbReference type="Pfam" id="PF01300">
    <property type="entry name" value="Sua5_yciO_yrdC"/>
    <property type="match status" value="1"/>
</dbReference>
<evidence type="ECO:0000256" key="3">
    <source>
        <dbReference type="ARBA" id="ARBA00012584"/>
    </source>
</evidence>
<keyword evidence="8" id="KW-0547">Nucleotide-binding</keyword>
<keyword evidence="5" id="KW-0808">Transferase</keyword>
<dbReference type="GO" id="GO:0006450">
    <property type="term" value="P:regulation of translational fidelity"/>
    <property type="evidence" value="ECO:0007669"/>
    <property type="project" value="TreeGrafter"/>
</dbReference>
<dbReference type="InterPro" id="IPR017945">
    <property type="entry name" value="DHBP_synth_RibB-like_a/b_dom"/>
</dbReference>
<proteinExistence type="inferred from homology"/>
<comment type="catalytic activity">
    <reaction evidence="11">
        <text>L-threonine + hydrogencarbonate + ATP = L-threonylcarbamoyladenylate + diphosphate + H2O</text>
        <dbReference type="Rhea" id="RHEA:36407"/>
        <dbReference type="ChEBI" id="CHEBI:15377"/>
        <dbReference type="ChEBI" id="CHEBI:17544"/>
        <dbReference type="ChEBI" id="CHEBI:30616"/>
        <dbReference type="ChEBI" id="CHEBI:33019"/>
        <dbReference type="ChEBI" id="CHEBI:57926"/>
        <dbReference type="ChEBI" id="CHEBI:73682"/>
        <dbReference type="EC" id="2.7.7.87"/>
    </reaction>
</comment>
<evidence type="ECO:0000256" key="9">
    <source>
        <dbReference type="ARBA" id="ARBA00022840"/>
    </source>
</evidence>
<evidence type="ECO:0000256" key="11">
    <source>
        <dbReference type="ARBA" id="ARBA00048366"/>
    </source>
</evidence>
<evidence type="ECO:0000256" key="2">
    <source>
        <dbReference type="ARBA" id="ARBA00007663"/>
    </source>
</evidence>
<evidence type="ECO:0000256" key="1">
    <source>
        <dbReference type="ARBA" id="ARBA00004496"/>
    </source>
</evidence>
<dbReference type="GO" id="GO:0003725">
    <property type="term" value="F:double-stranded RNA binding"/>
    <property type="evidence" value="ECO:0007669"/>
    <property type="project" value="InterPro"/>
</dbReference>
<name>A0A519BHM5_ACIG2</name>
<gene>
    <name evidence="13" type="ORF">EVJ46_00550</name>
</gene>
<evidence type="ECO:0000256" key="8">
    <source>
        <dbReference type="ARBA" id="ARBA00022741"/>
    </source>
</evidence>
<sequence length="221" mass="24925">MKIFDYHNMTKADYNVIKKHLDSSNLIIYPTETSYAVGANALDDEAVKKIFLLKKRDNLKPLPVVIKNPAMLLNIAYIKKGEEDLISIFWPGPLTILFEARTDKKYLFQSNSKCIGARVSSHMFIEELFQEIDYPIISTSANISSKESLNEFSENELDCIFADYNDKDDGIIAIDDGKLAGGCSTILKIDGCTRKIKIVRAGNNNIKERLSCYIKNINNNA</sequence>
<dbReference type="EC" id="2.7.7.87" evidence="3"/>
<dbReference type="Gene3D" id="3.90.870.10">
    <property type="entry name" value="DHBP synthase"/>
    <property type="match status" value="1"/>
</dbReference>
<organism evidence="13 14">
    <name type="scientific">Acididesulfobacter guangdongensis</name>
    <dbReference type="NCBI Taxonomy" id="2597225"/>
    <lineage>
        <taxon>Bacteria</taxon>
        <taxon>Deltaproteobacteria</taxon>
        <taxon>Candidatus Acidulodesulfobacterales</taxon>
        <taxon>Candidatus Acididesulfobacter</taxon>
    </lineage>
</organism>
<evidence type="ECO:0000313" key="14">
    <source>
        <dbReference type="Proteomes" id="UP000316562"/>
    </source>
</evidence>
<dbReference type="PANTHER" id="PTHR17490">
    <property type="entry name" value="SUA5"/>
    <property type="match status" value="1"/>
</dbReference>
<dbReference type="EMBL" id="SGBC01000001">
    <property type="protein sequence ID" value="RZD16766.1"/>
    <property type="molecule type" value="Genomic_DNA"/>
</dbReference>
<protein>
    <recommendedName>
        <fullName evidence="10">L-threonylcarbamoyladenylate synthase</fullName>
        <ecNumber evidence="3">2.7.7.87</ecNumber>
    </recommendedName>
    <alternativeName>
        <fullName evidence="10">L-threonylcarbamoyladenylate synthase</fullName>
    </alternativeName>
</protein>
<dbReference type="InterPro" id="IPR050156">
    <property type="entry name" value="TC-AMP_synthase_SUA5"/>
</dbReference>
<dbReference type="PANTHER" id="PTHR17490:SF16">
    <property type="entry name" value="THREONYLCARBAMOYL-AMP SYNTHASE"/>
    <property type="match status" value="1"/>
</dbReference>
<dbReference type="PROSITE" id="PS51163">
    <property type="entry name" value="YRDC"/>
    <property type="match status" value="1"/>
</dbReference>
<dbReference type="AlphaFoldDB" id="A0A519BHM5"/>
<evidence type="ECO:0000256" key="6">
    <source>
        <dbReference type="ARBA" id="ARBA00022694"/>
    </source>
</evidence>
<feature type="domain" description="YrdC-like" evidence="12">
    <location>
        <begin position="11"/>
        <end position="204"/>
    </location>
</feature>
<dbReference type="GO" id="GO:0005737">
    <property type="term" value="C:cytoplasm"/>
    <property type="evidence" value="ECO:0007669"/>
    <property type="project" value="UniProtKB-SubCell"/>
</dbReference>
<evidence type="ECO:0000256" key="7">
    <source>
        <dbReference type="ARBA" id="ARBA00022695"/>
    </source>
</evidence>
<dbReference type="GO" id="GO:0061710">
    <property type="term" value="F:L-threonylcarbamoyladenylate synthase"/>
    <property type="evidence" value="ECO:0007669"/>
    <property type="project" value="UniProtKB-EC"/>
</dbReference>
<dbReference type="NCBIfam" id="TIGR00057">
    <property type="entry name" value="L-threonylcarbamoyladenylate synthase"/>
    <property type="match status" value="1"/>
</dbReference>
<reference evidence="13 14" key="1">
    <citation type="journal article" date="2019" name="ISME J.">
        <title>Insights into ecological role of a new deltaproteobacterial order Candidatus Acidulodesulfobacterales by metagenomics and metatranscriptomics.</title>
        <authorList>
            <person name="Tan S."/>
            <person name="Liu J."/>
            <person name="Fang Y."/>
            <person name="Hedlund B.P."/>
            <person name="Lian Z.H."/>
            <person name="Huang L.Y."/>
            <person name="Li J.T."/>
            <person name="Huang L.N."/>
            <person name="Li W.J."/>
            <person name="Jiang H.C."/>
            <person name="Dong H.L."/>
            <person name="Shu W.S."/>
        </authorList>
    </citation>
    <scope>NUCLEOTIDE SEQUENCE [LARGE SCALE GENOMIC DNA]</scope>
    <source>
        <strain evidence="13">AP2</strain>
    </source>
</reference>
<dbReference type="SUPFAM" id="SSF55821">
    <property type="entry name" value="YrdC/RibB"/>
    <property type="match status" value="1"/>
</dbReference>
<dbReference type="GO" id="GO:0005524">
    <property type="term" value="F:ATP binding"/>
    <property type="evidence" value="ECO:0007669"/>
    <property type="project" value="UniProtKB-KW"/>
</dbReference>
<dbReference type="Proteomes" id="UP000316562">
    <property type="component" value="Unassembled WGS sequence"/>
</dbReference>
<keyword evidence="7" id="KW-0548">Nucleotidyltransferase</keyword>
<evidence type="ECO:0000256" key="10">
    <source>
        <dbReference type="ARBA" id="ARBA00029774"/>
    </source>
</evidence>
<evidence type="ECO:0000259" key="12">
    <source>
        <dbReference type="PROSITE" id="PS51163"/>
    </source>
</evidence>
<dbReference type="InterPro" id="IPR006070">
    <property type="entry name" value="Sua5-like_dom"/>
</dbReference>
<evidence type="ECO:0000256" key="4">
    <source>
        <dbReference type="ARBA" id="ARBA00022490"/>
    </source>
</evidence>